<reference evidence="5 6" key="1">
    <citation type="submission" date="2012-12" db="EMBL/GenBank/DDBJ databases">
        <title>Genome Assembly of Photobacterium sp. AK15.</title>
        <authorList>
            <person name="Khatri I."/>
            <person name="Vaidya B."/>
            <person name="Srinivas T.N.R."/>
            <person name="Subramanian S."/>
            <person name="Pinnaka A."/>
        </authorList>
    </citation>
    <scope>NUCLEOTIDE SEQUENCE [LARGE SCALE GENOMIC DNA]</scope>
    <source>
        <strain evidence="5 6">AK15</strain>
    </source>
</reference>
<accession>L8JE61</accession>
<dbReference type="CDD" id="cd00190">
    <property type="entry name" value="Tryp_SPc"/>
    <property type="match status" value="1"/>
</dbReference>
<keyword evidence="2" id="KW-0378">Hydrolase</keyword>
<protein>
    <submittedName>
        <fullName evidence="5">Coagulation factor IX</fullName>
    </submittedName>
</protein>
<gene>
    <name evidence="5" type="ORF">C942_00777</name>
</gene>
<keyword evidence="2" id="KW-0720">Serine protease</keyword>
<dbReference type="Proteomes" id="UP000011134">
    <property type="component" value="Unassembled WGS sequence"/>
</dbReference>
<dbReference type="AlphaFoldDB" id="L8JE61"/>
<dbReference type="PANTHER" id="PTHR24253">
    <property type="entry name" value="TRANSMEMBRANE PROTEASE SERINE"/>
    <property type="match status" value="1"/>
</dbReference>
<dbReference type="Gene3D" id="2.40.10.10">
    <property type="entry name" value="Trypsin-like serine proteases"/>
    <property type="match status" value="1"/>
</dbReference>
<organism evidence="5 6">
    <name type="scientific">Photobacterium marinum</name>
    <dbReference type="NCBI Taxonomy" id="1056511"/>
    <lineage>
        <taxon>Bacteria</taxon>
        <taxon>Pseudomonadati</taxon>
        <taxon>Pseudomonadota</taxon>
        <taxon>Gammaproteobacteria</taxon>
        <taxon>Vibrionales</taxon>
        <taxon>Vibrionaceae</taxon>
        <taxon>Photobacterium</taxon>
    </lineage>
</organism>
<dbReference type="Pfam" id="PF00089">
    <property type="entry name" value="Trypsin"/>
    <property type="match status" value="1"/>
</dbReference>
<dbReference type="PATRIC" id="fig|1056511.3.peg.2269"/>
<feature type="domain" description="Peptidase S1" evidence="4">
    <location>
        <begin position="32"/>
        <end position="312"/>
    </location>
</feature>
<comment type="caution">
    <text evidence="5">The sequence shown here is derived from an EMBL/GenBank/DDBJ whole genome shotgun (WGS) entry which is preliminary data.</text>
</comment>
<dbReference type="OrthoDB" id="9813836at2"/>
<dbReference type="InterPro" id="IPR018114">
    <property type="entry name" value="TRYPSIN_HIS"/>
</dbReference>
<feature type="signal peptide" evidence="3">
    <location>
        <begin position="1"/>
        <end position="22"/>
    </location>
</feature>
<dbReference type="PROSITE" id="PS00134">
    <property type="entry name" value="TRYPSIN_HIS"/>
    <property type="match status" value="1"/>
</dbReference>
<evidence type="ECO:0000259" key="4">
    <source>
        <dbReference type="PROSITE" id="PS50240"/>
    </source>
</evidence>
<feature type="chain" id="PRO_5003993830" evidence="3">
    <location>
        <begin position="23"/>
        <end position="365"/>
    </location>
</feature>
<dbReference type="PANTHER" id="PTHR24253:SF176">
    <property type="entry name" value="CORIN, ISOFORM B"/>
    <property type="match status" value="1"/>
</dbReference>
<dbReference type="SMART" id="SM00020">
    <property type="entry name" value="Tryp_SPc"/>
    <property type="match status" value="1"/>
</dbReference>
<evidence type="ECO:0000256" key="1">
    <source>
        <dbReference type="ARBA" id="ARBA00023157"/>
    </source>
</evidence>
<name>L8JE61_9GAMM</name>
<dbReference type="InterPro" id="IPR001314">
    <property type="entry name" value="Peptidase_S1A"/>
</dbReference>
<dbReference type="InterPro" id="IPR009003">
    <property type="entry name" value="Peptidase_S1_PA"/>
</dbReference>
<keyword evidence="2" id="KW-0645">Protease</keyword>
<dbReference type="PRINTS" id="PR00722">
    <property type="entry name" value="CHYMOTRYPSIN"/>
</dbReference>
<sequence>MNNKLPYSALFLAATLSTNVIAEEVPSVQSKILNGQSAAGLASNLLPWQAAILTVPTTIGKNVISGCGAVIISEHWAVTAAHCTDSASIGDTLVAGLSYIPQGQSIDDIPSQYKFTIERKIQHENYYSSGSDNLQPGDADYDIAVLKITESLLSVAKPIKVATTEEQNQANTQFVNTWNANGYSQGNLIASGWGKMAPSYKSANELQVVKLGGIPISQCNSGYKVTSNSHLVCADSNNPAIKKDACAGDSGGPLIWQNPDKTGDSDFGLRLMGVTNSGPNCAKKNAGYEGYESNGLYTELASYRNWIEGKTGLTLDNIATANFEHDPFKLVREDEHVNTGGSSGGSVPLSALLGLSLIGLLRRKH</sequence>
<proteinExistence type="predicted"/>
<keyword evidence="3" id="KW-0732">Signal</keyword>
<dbReference type="InterPro" id="IPR033116">
    <property type="entry name" value="TRYPSIN_SER"/>
</dbReference>
<evidence type="ECO:0000256" key="3">
    <source>
        <dbReference type="SAM" id="SignalP"/>
    </source>
</evidence>
<dbReference type="EMBL" id="AMZO01000016">
    <property type="protein sequence ID" value="ELR65692.1"/>
    <property type="molecule type" value="Genomic_DNA"/>
</dbReference>
<dbReference type="GO" id="GO:0006508">
    <property type="term" value="P:proteolysis"/>
    <property type="evidence" value="ECO:0007669"/>
    <property type="project" value="UniProtKB-KW"/>
</dbReference>
<keyword evidence="6" id="KW-1185">Reference proteome</keyword>
<dbReference type="InterPro" id="IPR001254">
    <property type="entry name" value="Trypsin_dom"/>
</dbReference>
<dbReference type="PROSITE" id="PS00135">
    <property type="entry name" value="TRYPSIN_SER"/>
    <property type="match status" value="1"/>
</dbReference>
<dbReference type="InterPro" id="IPR043504">
    <property type="entry name" value="Peptidase_S1_PA_chymotrypsin"/>
</dbReference>
<evidence type="ECO:0000313" key="6">
    <source>
        <dbReference type="Proteomes" id="UP000011134"/>
    </source>
</evidence>
<dbReference type="SUPFAM" id="SSF50494">
    <property type="entry name" value="Trypsin-like serine proteases"/>
    <property type="match status" value="1"/>
</dbReference>
<evidence type="ECO:0000256" key="2">
    <source>
        <dbReference type="RuleBase" id="RU363034"/>
    </source>
</evidence>
<keyword evidence="1" id="KW-1015">Disulfide bond</keyword>
<dbReference type="GO" id="GO:0004252">
    <property type="term" value="F:serine-type endopeptidase activity"/>
    <property type="evidence" value="ECO:0007669"/>
    <property type="project" value="InterPro"/>
</dbReference>
<dbReference type="PROSITE" id="PS50240">
    <property type="entry name" value="TRYPSIN_DOM"/>
    <property type="match status" value="1"/>
</dbReference>
<evidence type="ECO:0000313" key="5">
    <source>
        <dbReference type="EMBL" id="ELR65692.1"/>
    </source>
</evidence>